<keyword evidence="4 11" id="KW-0812">Transmembrane</keyword>
<evidence type="ECO:0000313" key="13">
    <source>
        <dbReference type="EMBL" id="EDV25058.1"/>
    </source>
</evidence>
<keyword evidence="5" id="KW-0677">Repeat</keyword>
<dbReference type="PANTHER" id="PTHR24372:SF77">
    <property type="entry name" value="G-PROTEIN COUPLED RECEPTORS FAMILY 1 PROFILE DOMAIN-CONTAINING PROTEIN"/>
    <property type="match status" value="1"/>
</dbReference>
<feature type="transmembrane region" description="Helical" evidence="11">
    <location>
        <begin position="209"/>
        <end position="231"/>
    </location>
</feature>
<gene>
    <name evidence="13" type="ORF">TRIADDRAFT_12560</name>
</gene>
<dbReference type="RefSeq" id="XP_002112948.1">
    <property type="nucleotide sequence ID" value="XM_002112912.1"/>
</dbReference>
<dbReference type="Pfam" id="PF00001">
    <property type="entry name" value="7tm_1"/>
    <property type="match status" value="1"/>
</dbReference>
<dbReference type="InterPro" id="IPR032675">
    <property type="entry name" value="LRR_dom_sf"/>
</dbReference>
<dbReference type="FunCoup" id="B3RYK9">
    <property type="interactions" value="262"/>
</dbReference>
<keyword evidence="6 11" id="KW-1133">Transmembrane helix</keyword>
<dbReference type="OMA" id="HYMEINA"/>
<evidence type="ECO:0000256" key="9">
    <source>
        <dbReference type="ARBA" id="ARBA00023170"/>
    </source>
</evidence>
<evidence type="ECO:0000256" key="6">
    <source>
        <dbReference type="ARBA" id="ARBA00022989"/>
    </source>
</evidence>
<dbReference type="SUPFAM" id="SSF81321">
    <property type="entry name" value="Family A G protein-coupled receptor-like"/>
    <property type="match status" value="1"/>
</dbReference>
<dbReference type="eggNOG" id="KOG2087">
    <property type="taxonomic scope" value="Eukaryota"/>
</dbReference>
<feature type="transmembrane region" description="Helical" evidence="11">
    <location>
        <begin position="336"/>
        <end position="357"/>
    </location>
</feature>
<dbReference type="GO" id="GO:0007189">
    <property type="term" value="P:adenylate cyclase-activating G protein-coupled receptor signaling pathway"/>
    <property type="evidence" value="ECO:0000318"/>
    <property type="project" value="GO_Central"/>
</dbReference>
<feature type="domain" description="G-protein coupled receptors family 1 profile" evidence="12">
    <location>
        <begin position="100"/>
        <end position="358"/>
    </location>
</feature>
<keyword evidence="8 11" id="KW-0472">Membrane</keyword>
<dbReference type="KEGG" id="tad:TRIADDRAFT_12560"/>
<accession>B3RYK9</accession>
<comment type="subcellular location">
    <subcellularLocation>
        <location evidence="1">Cell membrane</location>
        <topology evidence="1">Multi-pass membrane protein</topology>
    </subcellularLocation>
</comment>
<proteinExistence type="predicted"/>
<feature type="transmembrane region" description="Helical" evidence="11">
    <location>
        <begin position="122"/>
        <end position="143"/>
    </location>
</feature>
<dbReference type="Gene3D" id="3.80.10.10">
    <property type="entry name" value="Ribonuclease Inhibitor"/>
    <property type="match status" value="1"/>
</dbReference>
<dbReference type="InParanoid" id="B3RYK9"/>
<keyword evidence="14" id="KW-1185">Reference proteome</keyword>
<reference evidence="13 14" key="1">
    <citation type="journal article" date="2008" name="Nature">
        <title>The Trichoplax genome and the nature of placozoans.</title>
        <authorList>
            <person name="Srivastava M."/>
            <person name="Begovic E."/>
            <person name="Chapman J."/>
            <person name="Putnam N.H."/>
            <person name="Hellsten U."/>
            <person name="Kawashima T."/>
            <person name="Kuo A."/>
            <person name="Mitros T."/>
            <person name="Salamov A."/>
            <person name="Carpenter M.L."/>
            <person name="Signorovitch A.Y."/>
            <person name="Moreno M.A."/>
            <person name="Kamm K."/>
            <person name="Grimwood J."/>
            <person name="Schmutz J."/>
            <person name="Shapiro H."/>
            <person name="Grigoriev I.V."/>
            <person name="Buss L.W."/>
            <person name="Schierwater B."/>
            <person name="Dellaporta S.L."/>
            <person name="Rokhsar D.S."/>
        </authorList>
    </citation>
    <scope>NUCLEOTIDE SEQUENCE [LARGE SCALE GENOMIC DNA]</scope>
    <source>
        <strain evidence="13 14">Grell-BS-1999</strain>
    </source>
</reference>
<dbReference type="AlphaFoldDB" id="B3RYK9"/>
<dbReference type="FunFam" id="1.20.1070.10:FF:000263">
    <property type="entry name" value="G-protein coupled receptor GRL101-like protein"/>
    <property type="match status" value="1"/>
</dbReference>
<evidence type="ECO:0000256" key="2">
    <source>
        <dbReference type="ARBA" id="ARBA00022475"/>
    </source>
</evidence>
<evidence type="ECO:0000256" key="1">
    <source>
        <dbReference type="ARBA" id="ARBA00004651"/>
    </source>
</evidence>
<evidence type="ECO:0000256" key="5">
    <source>
        <dbReference type="ARBA" id="ARBA00022737"/>
    </source>
</evidence>
<feature type="transmembrane region" description="Helical" evidence="11">
    <location>
        <begin position="259"/>
        <end position="282"/>
    </location>
</feature>
<dbReference type="InterPro" id="IPR017452">
    <property type="entry name" value="GPCR_Rhodpsn_7TM"/>
</dbReference>
<dbReference type="GO" id="GO:0008528">
    <property type="term" value="F:G protein-coupled peptide receptor activity"/>
    <property type="evidence" value="ECO:0000318"/>
    <property type="project" value="GO_Central"/>
</dbReference>
<dbReference type="Gene3D" id="1.20.1070.10">
    <property type="entry name" value="Rhodopsin 7-helix transmembrane proteins"/>
    <property type="match status" value="1"/>
</dbReference>
<evidence type="ECO:0000256" key="10">
    <source>
        <dbReference type="ARBA" id="ARBA00023224"/>
    </source>
</evidence>
<dbReference type="PROSITE" id="PS50262">
    <property type="entry name" value="G_PROTEIN_RECEP_F1_2"/>
    <property type="match status" value="1"/>
</dbReference>
<dbReference type="GO" id="GO:0009755">
    <property type="term" value="P:hormone-mediated signaling pathway"/>
    <property type="evidence" value="ECO:0000318"/>
    <property type="project" value="GO_Central"/>
</dbReference>
<dbReference type="PhylomeDB" id="B3RYK9"/>
<dbReference type="CTD" id="6753718"/>
<organism evidence="13 14">
    <name type="scientific">Trichoplax adhaerens</name>
    <name type="common">Trichoplax reptans</name>
    <dbReference type="NCBI Taxonomy" id="10228"/>
    <lineage>
        <taxon>Eukaryota</taxon>
        <taxon>Metazoa</taxon>
        <taxon>Placozoa</taxon>
        <taxon>Uniplacotomia</taxon>
        <taxon>Trichoplacea</taxon>
        <taxon>Trichoplacidae</taxon>
        <taxon>Trichoplax</taxon>
    </lineage>
</organism>
<dbReference type="GeneID" id="6753718"/>
<protein>
    <recommendedName>
        <fullName evidence="12">G-protein coupled receptors family 1 profile domain-containing protein</fullName>
    </recommendedName>
</protein>
<evidence type="ECO:0000256" key="3">
    <source>
        <dbReference type="ARBA" id="ARBA00022614"/>
    </source>
</evidence>
<dbReference type="CDD" id="cd14980">
    <property type="entry name" value="7tmA_Glycoprotein_LRR_R-like"/>
    <property type="match status" value="1"/>
</dbReference>
<evidence type="ECO:0000256" key="7">
    <source>
        <dbReference type="ARBA" id="ARBA00023040"/>
    </source>
</evidence>
<evidence type="ECO:0000313" key="14">
    <source>
        <dbReference type="Proteomes" id="UP000009022"/>
    </source>
</evidence>
<evidence type="ECO:0000259" key="12">
    <source>
        <dbReference type="PROSITE" id="PS50262"/>
    </source>
</evidence>
<evidence type="ECO:0000256" key="4">
    <source>
        <dbReference type="ARBA" id="ARBA00022692"/>
    </source>
</evidence>
<feature type="transmembrane region" description="Helical" evidence="11">
    <location>
        <begin position="88"/>
        <end position="110"/>
    </location>
</feature>
<sequence>LTSNEIHYMEINAFTGLNKLEKLNINDNRLEYIKPNTFNSTINLKELASTRPYLCCIVPAKITTCSPVPDLDSASSCENILVHTSLKLSVWIMAIAAFIGNILVIVTNRSNKMKKTSKSTELVFNSLALSDFLMSTYLIIIGVNDQIYNDRYAQYAEEWLKSPACIIASFLISTSSMMSVIMMLLISIDRYSITVNPFTASHVRFKRTKIALGLGWSVTCIYVAIPVIMSINQPADLRLYQFSFICSPSNLSHRFYATWTLSFVLIQLISWIITLVIYVLLLREVSKTRRSIRSNAQSRNGTIAIRLSLILVTDLAAWLPIYVISALGIIQGSINVFILQFAVILAIPLNSAINPYIY</sequence>
<keyword evidence="2" id="KW-1003">Cell membrane</keyword>
<dbReference type="InterPro" id="IPR000276">
    <property type="entry name" value="GPCR_Rhodpsn"/>
</dbReference>
<dbReference type="PANTHER" id="PTHR24372">
    <property type="entry name" value="GLYCOPROTEIN HORMONE RECEPTOR"/>
    <property type="match status" value="1"/>
</dbReference>
<dbReference type="SUPFAM" id="SSF52058">
    <property type="entry name" value="L domain-like"/>
    <property type="match status" value="1"/>
</dbReference>
<feature type="transmembrane region" description="Helical" evidence="11">
    <location>
        <begin position="303"/>
        <end position="330"/>
    </location>
</feature>
<evidence type="ECO:0000256" key="11">
    <source>
        <dbReference type="SAM" id="Phobius"/>
    </source>
</evidence>
<dbReference type="HOGENOM" id="CLU_006130_0_1_1"/>
<dbReference type="OrthoDB" id="6022531at2759"/>
<dbReference type="GO" id="GO:0005886">
    <property type="term" value="C:plasma membrane"/>
    <property type="evidence" value="ECO:0000318"/>
    <property type="project" value="GO_Central"/>
</dbReference>
<keyword evidence="9" id="KW-0675">Receptor</keyword>
<dbReference type="EMBL" id="DS985245">
    <property type="protein sequence ID" value="EDV25058.1"/>
    <property type="molecule type" value="Genomic_DNA"/>
</dbReference>
<keyword evidence="10" id="KW-0807">Transducer</keyword>
<keyword evidence="3" id="KW-0433">Leucine-rich repeat</keyword>
<keyword evidence="7" id="KW-0297">G-protein coupled receptor</keyword>
<feature type="non-terminal residue" evidence="13">
    <location>
        <position position="358"/>
    </location>
</feature>
<dbReference type="PRINTS" id="PR00237">
    <property type="entry name" value="GPCRRHODOPSN"/>
</dbReference>
<name>B3RYK9_TRIAD</name>
<feature type="non-terminal residue" evidence="13">
    <location>
        <position position="1"/>
    </location>
</feature>
<evidence type="ECO:0000256" key="8">
    <source>
        <dbReference type="ARBA" id="ARBA00023136"/>
    </source>
</evidence>
<feature type="transmembrane region" description="Helical" evidence="11">
    <location>
        <begin position="163"/>
        <end position="188"/>
    </location>
</feature>
<dbReference type="Proteomes" id="UP000009022">
    <property type="component" value="Unassembled WGS sequence"/>
</dbReference>